<evidence type="ECO:0000313" key="2">
    <source>
        <dbReference type="Proteomes" id="UP001418222"/>
    </source>
</evidence>
<accession>A0AAP0B6Z2</accession>
<sequence length="111" mass="11748">MFLYTHFHVPRSVQQCCSPSAGGGLGFHGVSRWQGPLRAKFCLGVDAAGILPFPHVGFGPIHWPSLAGGDHPTRLTGLEAHQGGRCMPSAPDSLEDCGWGFCGCACVRLDS</sequence>
<proteinExistence type="predicted"/>
<gene>
    <name evidence="1" type="ORF">KSP39_PZI016975</name>
</gene>
<dbReference type="AlphaFoldDB" id="A0AAP0B6Z2"/>
<dbReference type="Proteomes" id="UP001418222">
    <property type="component" value="Unassembled WGS sequence"/>
</dbReference>
<organism evidence="1 2">
    <name type="scientific">Platanthera zijinensis</name>
    <dbReference type="NCBI Taxonomy" id="2320716"/>
    <lineage>
        <taxon>Eukaryota</taxon>
        <taxon>Viridiplantae</taxon>
        <taxon>Streptophyta</taxon>
        <taxon>Embryophyta</taxon>
        <taxon>Tracheophyta</taxon>
        <taxon>Spermatophyta</taxon>
        <taxon>Magnoliopsida</taxon>
        <taxon>Liliopsida</taxon>
        <taxon>Asparagales</taxon>
        <taxon>Orchidaceae</taxon>
        <taxon>Orchidoideae</taxon>
        <taxon>Orchideae</taxon>
        <taxon>Orchidinae</taxon>
        <taxon>Platanthera</taxon>
    </lineage>
</organism>
<keyword evidence="2" id="KW-1185">Reference proteome</keyword>
<evidence type="ECO:0000313" key="1">
    <source>
        <dbReference type="EMBL" id="KAK8930950.1"/>
    </source>
</evidence>
<comment type="caution">
    <text evidence="1">The sequence shown here is derived from an EMBL/GenBank/DDBJ whole genome shotgun (WGS) entry which is preliminary data.</text>
</comment>
<name>A0AAP0B6Z2_9ASPA</name>
<reference evidence="1 2" key="1">
    <citation type="journal article" date="2022" name="Nat. Plants">
        <title>Genomes of leafy and leafless Platanthera orchids illuminate the evolution of mycoheterotrophy.</title>
        <authorList>
            <person name="Li M.H."/>
            <person name="Liu K.W."/>
            <person name="Li Z."/>
            <person name="Lu H.C."/>
            <person name="Ye Q.L."/>
            <person name="Zhang D."/>
            <person name="Wang J.Y."/>
            <person name="Li Y.F."/>
            <person name="Zhong Z.M."/>
            <person name="Liu X."/>
            <person name="Yu X."/>
            <person name="Liu D.K."/>
            <person name="Tu X.D."/>
            <person name="Liu B."/>
            <person name="Hao Y."/>
            <person name="Liao X.Y."/>
            <person name="Jiang Y.T."/>
            <person name="Sun W.H."/>
            <person name="Chen J."/>
            <person name="Chen Y.Q."/>
            <person name="Ai Y."/>
            <person name="Zhai J.W."/>
            <person name="Wu S.S."/>
            <person name="Zhou Z."/>
            <person name="Hsiao Y.Y."/>
            <person name="Wu W.L."/>
            <person name="Chen Y.Y."/>
            <person name="Lin Y.F."/>
            <person name="Hsu J.L."/>
            <person name="Li C.Y."/>
            <person name="Wang Z.W."/>
            <person name="Zhao X."/>
            <person name="Zhong W.Y."/>
            <person name="Ma X.K."/>
            <person name="Ma L."/>
            <person name="Huang J."/>
            <person name="Chen G.Z."/>
            <person name="Huang M.Z."/>
            <person name="Huang L."/>
            <person name="Peng D.H."/>
            <person name="Luo Y.B."/>
            <person name="Zou S.Q."/>
            <person name="Chen S.P."/>
            <person name="Lan S."/>
            <person name="Tsai W.C."/>
            <person name="Van de Peer Y."/>
            <person name="Liu Z.J."/>
        </authorList>
    </citation>
    <scope>NUCLEOTIDE SEQUENCE [LARGE SCALE GENOMIC DNA]</scope>
    <source>
        <strain evidence="1">Lor287</strain>
    </source>
</reference>
<protein>
    <submittedName>
        <fullName evidence="1">Uncharacterized protein</fullName>
    </submittedName>
</protein>
<dbReference type="EMBL" id="JBBWWQ010000014">
    <property type="protein sequence ID" value="KAK8930950.1"/>
    <property type="molecule type" value="Genomic_DNA"/>
</dbReference>